<dbReference type="InterPro" id="IPR036388">
    <property type="entry name" value="WH-like_DNA-bd_sf"/>
</dbReference>
<dbReference type="OrthoDB" id="8537236at2"/>
<keyword evidence="2" id="KW-1185">Reference proteome</keyword>
<dbReference type="Pfam" id="PF13412">
    <property type="entry name" value="HTH_24"/>
    <property type="match status" value="1"/>
</dbReference>
<dbReference type="InterPro" id="IPR036390">
    <property type="entry name" value="WH_DNA-bd_sf"/>
</dbReference>
<reference evidence="1 2" key="1">
    <citation type="submission" date="2014-03" db="EMBL/GenBank/DDBJ databases">
        <title>Bradyrhizobium valentinum sp. nov., isolated from effective nodules of Lupinus mariae-josephae, a lupine endemic of basic-lime soils in Eastern Spain.</title>
        <authorList>
            <person name="Duran D."/>
            <person name="Rey L."/>
            <person name="Navarro A."/>
            <person name="Busquets A."/>
            <person name="Imperial J."/>
            <person name="Ruiz-Argueso T."/>
        </authorList>
    </citation>
    <scope>NUCLEOTIDE SEQUENCE [LARGE SCALE GENOMIC DNA]</scope>
    <source>
        <strain evidence="1 2">Ro19</strain>
    </source>
</reference>
<sequence>MDRALLNQSGEDERIVLNLLNSVDDGAQSQRRIAEELGIALGLVNAYLKRCIKKGLVKVSQAPARRYAYYLTPQGFAEKSRLTVEYLSSSFSFFRQAKADCTRVFQLAREQKFQNLVLCGKSDLAEIAILSAVDCGVSIVAIVDQSANEMLFVGKQVVAHCDSLIEPFDAVVITDVVNARQAFDEAVRLYGPGRVFAPGLLGLSASGRRDSVQ</sequence>
<evidence type="ECO:0000313" key="2">
    <source>
        <dbReference type="Proteomes" id="UP000052023"/>
    </source>
</evidence>
<dbReference type="RefSeq" id="WP_057847138.1">
    <property type="nucleotide sequence ID" value="NZ_LLYA01000194.1"/>
</dbReference>
<protein>
    <submittedName>
        <fullName evidence="1">MarR family transcriptional regulator</fullName>
    </submittedName>
</protein>
<dbReference type="SUPFAM" id="SSF46785">
    <property type="entry name" value="Winged helix' DNA-binding domain"/>
    <property type="match status" value="1"/>
</dbReference>
<comment type="caution">
    <text evidence="1">The sequence shown here is derived from an EMBL/GenBank/DDBJ whole genome shotgun (WGS) entry which is preliminary data.</text>
</comment>
<dbReference type="Proteomes" id="UP000052023">
    <property type="component" value="Unassembled WGS sequence"/>
</dbReference>
<proteinExistence type="predicted"/>
<organism evidence="1 2">
    <name type="scientific">Bradyrhizobium retamae</name>
    <dbReference type="NCBI Taxonomy" id="1300035"/>
    <lineage>
        <taxon>Bacteria</taxon>
        <taxon>Pseudomonadati</taxon>
        <taxon>Pseudomonadota</taxon>
        <taxon>Alphaproteobacteria</taxon>
        <taxon>Hyphomicrobiales</taxon>
        <taxon>Nitrobacteraceae</taxon>
        <taxon>Bradyrhizobium</taxon>
    </lineage>
</organism>
<accession>A0A0R3MLS4</accession>
<gene>
    <name evidence="1" type="ORF">CQ13_34890</name>
</gene>
<dbReference type="Gene3D" id="1.10.10.10">
    <property type="entry name" value="Winged helix-like DNA-binding domain superfamily/Winged helix DNA-binding domain"/>
    <property type="match status" value="1"/>
</dbReference>
<dbReference type="AlphaFoldDB" id="A0A0R3MLS4"/>
<dbReference type="EMBL" id="LLYA01000194">
    <property type="protein sequence ID" value="KRR18509.1"/>
    <property type="molecule type" value="Genomic_DNA"/>
</dbReference>
<name>A0A0R3MLS4_9BRAD</name>
<evidence type="ECO:0000313" key="1">
    <source>
        <dbReference type="EMBL" id="KRR18509.1"/>
    </source>
</evidence>